<sequence>MAILYTGPTGNGRKPLVLGKLLNAPIKVHMFHWPTKDIQEDWYLKLNPAGIVPTLVDDKGTPITESNNILLYIADTYDKEHKFFYSLKQDPKLYWEQNELLFYQATQFQSQTLTIANANYQNGHIDENIAQYVLSSFEKVFAFMETKLSGRDWFVGDKFTIVDIAFLVGEHRRRERLHNSPIWIDLKENFPNVEKWFQRAIAFENVEEILKEHA</sequence>
<name>A5E0V2_LODEL</name>
<dbReference type="PDB" id="4EXJ">
    <property type="method" value="X-ray"/>
    <property type="resolution" value="1.64 A"/>
    <property type="chains" value="A/B=1-214"/>
</dbReference>
<dbReference type="VEuPathDB" id="FungiDB:LELG_03239"/>
<reference evidence="6" key="2">
    <citation type="submission" date="2012-04" db="PDB data bank">
        <title>Crystal structure of glutathione s-transferase like protein lelg_03239 (target efi-501752) from lodderomyces elongisporus.</title>
        <authorList>
            <person name="Patskovsky Y."/>
            <person name="Toro R."/>
            <person name="Bhosle R."/>
            <person name="Zencheck W.D."/>
            <person name="Hillerich B."/>
            <person name="Seidel R.D."/>
            <person name="Washington E."/>
            <person name="Scott Glenn A."/>
            <person name="Chowdhury S."/>
            <person name="Evans B."/>
            <person name="Hammonds J."/>
            <person name="Imker H.J."/>
            <person name="Armstrong R.N."/>
            <person name="Gerlt J.A."/>
            <person name="Almo S.C."/>
        </authorList>
    </citation>
    <scope>X-RAY CRYSTALLOGRAPHY (1.64 ANGSTROMS)</scope>
</reference>
<dbReference type="Pfam" id="PF13409">
    <property type="entry name" value="GST_N_2"/>
    <property type="match status" value="1"/>
</dbReference>
<dbReference type="Proteomes" id="UP000001996">
    <property type="component" value="Unassembled WGS sequence"/>
</dbReference>
<dbReference type="InterPro" id="IPR036282">
    <property type="entry name" value="Glutathione-S-Trfase_C_sf"/>
</dbReference>
<feature type="domain" description="GST C-terminal" evidence="3">
    <location>
        <begin position="90"/>
        <end position="214"/>
    </location>
</feature>
<dbReference type="SMR" id="A5E0V2"/>
<reference evidence="4 5" key="1">
    <citation type="journal article" date="2009" name="Nature">
        <title>Evolution of pathogenicity and sexual reproduction in eight Candida genomes.</title>
        <authorList>
            <person name="Butler G."/>
            <person name="Rasmussen M.D."/>
            <person name="Lin M.F."/>
            <person name="Santos M.A."/>
            <person name="Sakthikumar S."/>
            <person name="Munro C.A."/>
            <person name="Rheinbay E."/>
            <person name="Grabherr M."/>
            <person name="Forche A."/>
            <person name="Reedy J.L."/>
            <person name="Agrafioti I."/>
            <person name="Arnaud M.B."/>
            <person name="Bates S."/>
            <person name="Brown A.J."/>
            <person name="Brunke S."/>
            <person name="Costanzo M.C."/>
            <person name="Fitzpatrick D.A."/>
            <person name="de Groot P.W."/>
            <person name="Harris D."/>
            <person name="Hoyer L.L."/>
            <person name="Hube B."/>
            <person name="Klis F.M."/>
            <person name="Kodira C."/>
            <person name="Lennard N."/>
            <person name="Logue M.E."/>
            <person name="Martin R."/>
            <person name="Neiman A.M."/>
            <person name="Nikolaou E."/>
            <person name="Quail M.A."/>
            <person name="Quinn J."/>
            <person name="Santos M.C."/>
            <person name="Schmitzberger F.F."/>
            <person name="Sherlock G."/>
            <person name="Shah P."/>
            <person name="Silverstein K.A."/>
            <person name="Skrzypek M.S."/>
            <person name="Soll D."/>
            <person name="Staggs R."/>
            <person name="Stansfield I."/>
            <person name="Stumpf M.P."/>
            <person name="Sudbery P.E."/>
            <person name="Srikantha T."/>
            <person name="Zeng Q."/>
            <person name="Berman J."/>
            <person name="Berriman M."/>
            <person name="Heitman J."/>
            <person name="Gow N.A."/>
            <person name="Lorenz M.C."/>
            <person name="Birren B.W."/>
            <person name="Kellis M."/>
            <person name="Cuomo C.A."/>
        </authorList>
    </citation>
    <scope>NUCLEOTIDE SEQUENCE [LARGE SCALE GENOMIC DNA]</scope>
    <source>
        <strain evidence="5">ATCC 11503 / BCRC 21390 / CBS 2605 / JCM 1781 / NBRC 1676 / NRRL YB-4239</strain>
    </source>
</reference>
<gene>
    <name evidence="4" type="ORF">LELG_03239</name>
</gene>
<evidence type="ECO:0000256" key="1">
    <source>
        <dbReference type="ARBA" id="ARBA00007409"/>
    </source>
</evidence>
<dbReference type="RefSeq" id="XP_001525311.1">
    <property type="nucleotide sequence ID" value="XM_001525261.1"/>
</dbReference>
<dbReference type="SUPFAM" id="SSF47616">
    <property type="entry name" value="GST C-terminal domain-like"/>
    <property type="match status" value="1"/>
</dbReference>
<dbReference type="EMBL" id="CH981527">
    <property type="protein sequence ID" value="EDK45060.1"/>
    <property type="molecule type" value="Genomic_DNA"/>
</dbReference>
<dbReference type="GeneID" id="5232782"/>
<dbReference type="PANTHER" id="PTHR44051:SF8">
    <property type="entry name" value="GLUTATHIONE S-TRANSFERASE GSTA"/>
    <property type="match status" value="1"/>
</dbReference>
<dbReference type="PDBsum" id="4EXJ"/>
<evidence type="ECO:0008006" key="7">
    <source>
        <dbReference type="Google" id="ProtNLM"/>
    </source>
</evidence>
<dbReference type="SUPFAM" id="SSF52833">
    <property type="entry name" value="Thioredoxin-like"/>
    <property type="match status" value="1"/>
</dbReference>
<dbReference type="Gene3D" id="3.40.30.10">
    <property type="entry name" value="Glutaredoxin"/>
    <property type="match status" value="1"/>
</dbReference>
<evidence type="ECO:0007829" key="6">
    <source>
        <dbReference type="PDB" id="4EXJ"/>
    </source>
</evidence>
<keyword evidence="6" id="KW-0002">3D-structure</keyword>
<evidence type="ECO:0000259" key="3">
    <source>
        <dbReference type="PROSITE" id="PS50405"/>
    </source>
</evidence>
<comment type="similarity">
    <text evidence="1">Belongs to the GST superfamily.</text>
</comment>
<dbReference type="PANTHER" id="PTHR44051">
    <property type="entry name" value="GLUTATHIONE S-TRANSFERASE-RELATED"/>
    <property type="match status" value="1"/>
</dbReference>
<dbReference type="KEGG" id="lel:PVL30_002735"/>
<dbReference type="InterPro" id="IPR040079">
    <property type="entry name" value="Glutathione_S-Trfase"/>
</dbReference>
<organism evidence="4 5">
    <name type="scientific">Lodderomyces elongisporus (strain ATCC 11503 / CBS 2605 / JCM 1781 / NBRC 1676 / NRRL YB-4239)</name>
    <name type="common">Yeast</name>
    <name type="synonym">Saccharomyces elongisporus</name>
    <dbReference type="NCBI Taxonomy" id="379508"/>
    <lineage>
        <taxon>Eukaryota</taxon>
        <taxon>Fungi</taxon>
        <taxon>Dikarya</taxon>
        <taxon>Ascomycota</taxon>
        <taxon>Saccharomycotina</taxon>
        <taxon>Pichiomycetes</taxon>
        <taxon>Debaryomycetaceae</taxon>
        <taxon>Candida/Lodderomyces clade</taxon>
        <taxon>Lodderomyces</taxon>
    </lineage>
</organism>
<dbReference type="OrthoDB" id="422574at2759"/>
<feature type="domain" description="GST N-terminal" evidence="2">
    <location>
        <begin position="1"/>
        <end position="81"/>
    </location>
</feature>
<dbReference type="SFLD" id="SFLDS00019">
    <property type="entry name" value="Glutathione_Transferase_(cytos"/>
    <property type="match status" value="1"/>
</dbReference>
<dbReference type="InterPro" id="IPR004046">
    <property type="entry name" value="GST_C"/>
</dbReference>
<protein>
    <recommendedName>
        <fullName evidence="7">Protein URE2</fullName>
    </recommendedName>
</protein>
<dbReference type="InterPro" id="IPR010987">
    <property type="entry name" value="Glutathione-S-Trfase_C-like"/>
</dbReference>
<dbReference type="HOGENOM" id="CLU_011226_6_0_1"/>
<dbReference type="PROSITE" id="PS50404">
    <property type="entry name" value="GST_NTER"/>
    <property type="match status" value="1"/>
</dbReference>
<dbReference type="InterPro" id="IPR036249">
    <property type="entry name" value="Thioredoxin-like_sf"/>
</dbReference>
<evidence type="ECO:0000313" key="4">
    <source>
        <dbReference type="EMBL" id="EDK45060.1"/>
    </source>
</evidence>
<accession>A5E0V2</accession>
<dbReference type="InParanoid" id="A5E0V2"/>
<dbReference type="Pfam" id="PF00043">
    <property type="entry name" value="GST_C"/>
    <property type="match status" value="1"/>
</dbReference>
<evidence type="ECO:0000313" key="5">
    <source>
        <dbReference type="Proteomes" id="UP000001996"/>
    </source>
</evidence>
<evidence type="ECO:0000259" key="2">
    <source>
        <dbReference type="PROSITE" id="PS50404"/>
    </source>
</evidence>
<dbReference type="PROSITE" id="PS50405">
    <property type="entry name" value="GST_CTER"/>
    <property type="match status" value="1"/>
</dbReference>
<dbReference type="OMA" id="DWPTKEI"/>
<dbReference type="Gene3D" id="1.20.1050.10">
    <property type="match status" value="1"/>
</dbReference>
<dbReference type="EvolutionaryTrace" id="A5E0V2"/>
<dbReference type="SFLD" id="SFLDG00358">
    <property type="entry name" value="Main_(cytGST)"/>
    <property type="match status" value="1"/>
</dbReference>
<dbReference type="STRING" id="379508.A5E0V2"/>
<keyword evidence="5" id="KW-1185">Reference proteome</keyword>
<dbReference type="InterPro" id="IPR004045">
    <property type="entry name" value="Glutathione_S-Trfase_N"/>
</dbReference>
<dbReference type="AlphaFoldDB" id="A5E0V2"/>
<proteinExistence type="evidence at protein level"/>
<dbReference type="eggNOG" id="KOG0867">
    <property type="taxonomic scope" value="Eukaryota"/>
</dbReference>